<gene>
    <name evidence="4" type="ORF">D7V88_41230</name>
</gene>
<feature type="signal peptide" evidence="2">
    <location>
        <begin position="1"/>
        <end position="23"/>
    </location>
</feature>
<keyword evidence="5" id="KW-1185">Reference proteome</keyword>
<dbReference type="EMBL" id="RAVZ01000654">
    <property type="protein sequence ID" value="RKG67190.1"/>
    <property type="molecule type" value="Genomic_DNA"/>
</dbReference>
<dbReference type="SMART" id="SM00198">
    <property type="entry name" value="SCP"/>
    <property type="match status" value="1"/>
</dbReference>
<proteinExistence type="predicted"/>
<feature type="chain" id="PRO_5017224909" description="SCP domain-containing protein" evidence="2">
    <location>
        <begin position="24"/>
        <end position="211"/>
    </location>
</feature>
<dbReference type="Proteomes" id="UP000268094">
    <property type="component" value="Unassembled WGS sequence"/>
</dbReference>
<evidence type="ECO:0000256" key="2">
    <source>
        <dbReference type="SAM" id="SignalP"/>
    </source>
</evidence>
<dbReference type="AlphaFoldDB" id="A0A3A8HIF2"/>
<reference evidence="5" key="1">
    <citation type="submission" date="2018-09" db="EMBL/GenBank/DDBJ databases">
        <authorList>
            <person name="Livingstone P.G."/>
            <person name="Whitworth D.E."/>
        </authorList>
    </citation>
    <scope>NUCLEOTIDE SEQUENCE [LARGE SCALE GENOMIC DNA]</scope>
    <source>
        <strain evidence="5">CA054A</strain>
    </source>
</reference>
<dbReference type="InterPro" id="IPR014044">
    <property type="entry name" value="CAP_dom"/>
</dbReference>
<feature type="compositionally biased region" description="Low complexity" evidence="1">
    <location>
        <begin position="34"/>
        <end position="57"/>
    </location>
</feature>
<sequence length="211" mass="22405">MRRLPSLRSLSAVGLLTPLLLLACIPDGDTTDPTSDAGLDGDAGTSSDGGTTSDAGSVGPTQFATDMLEAHNAARAAAQPTPAPALSPLVWDATVEEVAQKWANNCKFEHNQGRGNAGENLAASSPNNLTTKGVVKGWDDEKSDYDYAKNTCASGQVCGHYTQVVWRNTTRLGCAYKRCTTNSPFGANFPTWDLWVCNYAPPGNYTGQRPY</sequence>
<dbReference type="OrthoDB" id="9794228at2"/>
<dbReference type="InterPro" id="IPR001283">
    <property type="entry name" value="CRISP-related"/>
</dbReference>
<dbReference type="InterPro" id="IPR035940">
    <property type="entry name" value="CAP_sf"/>
</dbReference>
<organism evidence="4 5">
    <name type="scientific">Corallococcus terminator</name>
    <dbReference type="NCBI Taxonomy" id="2316733"/>
    <lineage>
        <taxon>Bacteria</taxon>
        <taxon>Pseudomonadati</taxon>
        <taxon>Myxococcota</taxon>
        <taxon>Myxococcia</taxon>
        <taxon>Myxococcales</taxon>
        <taxon>Cystobacterineae</taxon>
        <taxon>Myxococcaceae</taxon>
        <taxon>Corallococcus</taxon>
    </lineage>
</organism>
<dbReference type="Gene3D" id="3.40.33.10">
    <property type="entry name" value="CAP"/>
    <property type="match status" value="1"/>
</dbReference>
<evidence type="ECO:0000313" key="4">
    <source>
        <dbReference type="EMBL" id="RKG67190.1"/>
    </source>
</evidence>
<dbReference type="Pfam" id="PF00188">
    <property type="entry name" value="CAP"/>
    <property type="match status" value="1"/>
</dbReference>
<dbReference type="FunFam" id="3.40.33.10:FF:000004">
    <property type="entry name" value="CAP, cysteine-rich secretory protein, antigen 5"/>
    <property type="match status" value="1"/>
</dbReference>
<dbReference type="PROSITE" id="PS51257">
    <property type="entry name" value="PROKAR_LIPOPROTEIN"/>
    <property type="match status" value="1"/>
</dbReference>
<dbReference type="PRINTS" id="PR00838">
    <property type="entry name" value="V5ALLERGEN"/>
</dbReference>
<dbReference type="PANTHER" id="PTHR10334">
    <property type="entry name" value="CYSTEINE-RICH SECRETORY PROTEIN-RELATED"/>
    <property type="match status" value="1"/>
</dbReference>
<feature type="domain" description="SCP" evidence="3">
    <location>
        <begin position="62"/>
        <end position="207"/>
    </location>
</feature>
<accession>A0A3A8HIF2</accession>
<comment type="caution">
    <text evidence="4">The sequence shown here is derived from an EMBL/GenBank/DDBJ whole genome shotgun (WGS) entry which is preliminary data.</text>
</comment>
<protein>
    <recommendedName>
        <fullName evidence="3">SCP domain-containing protein</fullName>
    </recommendedName>
</protein>
<dbReference type="InterPro" id="IPR002413">
    <property type="entry name" value="V5_allergen-like"/>
</dbReference>
<feature type="region of interest" description="Disordered" evidence="1">
    <location>
        <begin position="32"/>
        <end position="61"/>
    </location>
</feature>
<evidence type="ECO:0000259" key="3">
    <source>
        <dbReference type="SMART" id="SM00198"/>
    </source>
</evidence>
<evidence type="ECO:0000256" key="1">
    <source>
        <dbReference type="SAM" id="MobiDB-lite"/>
    </source>
</evidence>
<dbReference type="RefSeq" id="WP_120545923.1">
    <property type="nucleotide sequence ID" value="NZ_RAVZ01000654.1"/>
</dbReference>
<dbReference type="SUPFAM" id="SSF55797">
    <property type="entry name" value="PR-1-like"/>
    <property type="match status" value="1"/>
</dbReference>
<dbReference type="InterPro" id="IPR018244">
    <property type="entry name" value="Allrgn_V5/Tpx1_CS"/>
</dbReference>
<dbReference type="PROSITE" id="PS01009">
    <property type="entry name" value="CRISP_1"/>
    <property type="match status" value="1"/>
</dbReference>
<keyword evidence="2" id="KW-0732">Signal</keyword>
<evidence type="ECO:0000313" key="5">
    <source>
        <dbReference type="Proteomes" id="UP000268094"/>
    </source>
</evidence>
<dbReference type="PRINTS" id="PR00837">
    <property type="entry name" value="V5TPXLIKE"/>
</dbReference>
<dbReference type="GO" id="GO:0005576">
    <property type="term" value="C:extracellular region"/>
    <property type="evidence" value="ECO:0007669"/>
    <property type="project" value="InterPro"/>
</dbReference>
<name>A0A3A8HIF2_9BACT</name>